<dbReference type="GO" id="GO:0016301">
    <property type="term" value="F:kinase activity"/>
    <property type="evidence" value="ECO:0007669"/>
    <property type="project" value="UniProtKB-KW"/>
</dbReference>
<dbReference type="PANTHER" id="PTHR21599">
    <property type="entry name" value="GLYCERATE KINASE"/>
    <property type="match status" value="1"/>
</dbReference>
<keyword evidence="3 4" id="KW-0418">Kinase</keyword>
<dbReference type="Proteomes" id="UP000523795">
    <property type="component" value="Unassembled WGS sequence"/>
</dbReference>
<dbReference type="SUPFAM" id="SSF110738">
    <property type="entry name" value="Glycerate kinase I"/>
    <property type="match status" value="1"/>
</dbReference>
<evidence type="ECO:0000313" key="5">
    <source>
        <dbReference type="Proteomes" id="UP000523795"/>
    </source>
</evidence>
<dbReference type="Pfam" id="PF02595">
    <property type="entry name" value="Gly_kinase"/>
    <property type="match status" value="2"/>
</dbReference>
<name>A0ABX1JUM3_9MICC</name>
<dbReference type="InterPro" id="IPR018197">
    <property type="entry name" value="Glycerate_kinase_RE-like"/>
</dbReference>
<feature type="non-terminal residue" evidence="4">
    <location>
        <position position="274"/>
    </location>
</feature>
<dbReference type="InterPro" id="IPR018193">
    <property type="entry name" value="Glyc_kinase_flavodox-like_fold"/>
</dbReference>
<protein>
    <submittedName>
        <fullName evidence="4">Glycerate kinase</fullName>
    </submittedName>
</protein>
<dbReference type="EMBL" id="JAAZSR010000551">
    <property type="protein sequence ID" value="NKX52470.1"/>
    <property type="molecule type" value="Genomic_DNA"/>
</dbReference>
<sequence>SFKGTFSAAQAAGHIAAGARAGGTTAVELPVADGGEGTTGILAPALGAATVSTTTVGPWRDPMTAEYALAQDGTAVIGLAAASGITLPCSGARDPMAADTYGTGLLMADAVARGARRILVAAGGSATTDGGSGAVAAVEERGGLRGASVAVLSDVTTVFEDAARVFGPQKGAGPAEVEQLTARLHRQAAAYPRDPRGLPATGAAGGFSGGMWAHFGAELVPGADFVLGALGFDELVRTADAVVVGEGRLDAQTGQGKIISAILARSGRTPVYAV</sequence>
<dbReference type="Gene3D" id="3.90.1510.10">
    <property type="entry name" value="Glycerate kinase, domain 2"/>
    <property type="match status" value="2"/>
</dbReference>
<evidence type="ECO:0000313" key="4">
    <source>
        <dbReference type="EMBL" id="NKX52470.1"/>
    </source>
</evidence>
<feature type="non-terminal residue" evidence="4">
    <location>
        <position position="1"/>
    </location>
</feature>
<proteinExistence type="inferred from homology"/>
<dbReference type="InterPro" id="IPR004381">
    <property type="entry name" value="Glycerate_kinase"/>
</dbReference>
<evidence type="ECO:0000256" key="1">
    <source>
        <dbReference type="ARBA" id="ARBA00006284"/>
    </source>
</evidence>
<organism evidence="4 5">
    <name type="scientific">Arthrobacter deserti</name>
    <dbReference type="NCBI Taxonomy" id="1742687"/>
    <lineage>
        <taxon>Bacteria</taxon>
        <taxon>Bacillati</taxon>
        <taxon>Actinomycetota</taxon>
        <taxon>Actinomycetes</taxon>
        <taxon>Micrococcales</taxon>
        <taxon>Micrococcaceae</taxon>
        <taxon>Arthrobacter</taxon>
    </lineage>
</organism>
<keyword evidence="5" id="KW-1185">Reference proteome</keyword>
<comment type="caution">
    <text evidence="4">The sequence shown here is derived from an EMBL/GenBank/DDBJ whole genome shotgun (WGS) entry which is preliminary data.</text>
</comment>
<evidence type="ECO:0000256" key="3">
    <source>
        <dbReference type="ARBA" id="ARBA00022777"/>
    </source>
</evidence>
<dbReference type="Gene3D" id="3.40.50.10350">
    <property type="entry name" value="Glycerate kinase, domain 1"/>
    <property type="match status" value="2"/>
</dbReference>
<accession>A0ABX1JUM3</accession>
<evidence type="ECO:0000256" key="2">
    <source>
        <dbReference type="ARBA" id="ARBA00022679"/>
    </source>
</evidence>
<keyword evidence="2" id="KW-0808">Transferase</keyword>
<dbReference type="InterPro" id="IPR036129">
    <property type="entry name" value="Glycerate_kinase_sf"/>
</dbReference>
<reference evidence="4 5" key="1">
    <citation type="submission" date="2020-04" db="EMBL/GenBank/DDBJ databases">
        <authorList>
            <person name="Liu S."/>
        </authorList>
    </citation>
    <scope>NUCLEOTIDE SEQUENCE [LARGE SCALE GENOMIC DNA]</scope>
    <source>
        <strain evidence="4 5">CGMCC 1.15091</strain>
    </source>
</reference>
<comment type="similarity">
    <text evidence="1">Belongs to the glycerate kinase type-1 family.</text>
</comment>
<dbReference type="PANTHER" id="PTHR21599:SF0">
    <property type="entry name" value="GLYCERATE KINASE"/>
    <property type="match status" value="1"/>
</dbReference>
<gene>
    <name evidence="4" type="ORF">HER39_18205</name>
</gene>